<dbReference type="Proteomes" id="UP000254266">
    <property type="component" value="Unassembled WGS sequence"/>
</dbReference>
<comment type="subcellular location">
    <subcellularLocation>
        <location evidence="1">Cell outer membrane</location>
        <topology evidence="1">Multi-pass membrane protein</topology>
    </subcellularLocation>
</comment>
<organism evidence="9 10">
    <name type="scientific">endosymbiont of Galathealinum brachiosum</name>
    <dbReference type="NCBI Taxonomy" id="2200906"/>
    <lineage>
        <taxon>Bacteria</taxon>
        <taxon>Pseudomonadati</taxon>
        <taxon>Pseudomonadota</taxon>
        <taxon>Gammaproteobacteria</taxon>
        <taxon>sulfur-oxidizing symbionts</taxon>
    </lineage>
</organism>
<evidence type="ECO:0000256" key="6">
    <source>
        <dbReference type="ARBA" id="ARBA00023136"/>
    </source>
</evidence>
<accession>A0A370DDZ1</accession>
<comment type="similarity">
    <text evidence="2">Belongs to the OmpP1/FadL family.</text>
</comment>
<dbReference type="EMBL" id="QFXC01000011">
    <property type="protein sequence ID" value="RDH83132.1"/>
    <property type="molecule type" value="Genomic_DNA"/>
</dbReference>
<dbReference type="GO" id="GO:0009279">
    <property type="term" value="C:cell outer membrane"/>
    <property type="evidence" value="ECO:0007669"/>
    <property type="project" value="UniProtKB-SubCell"/>
</dbReference>
<evidence type="ECO:0000256" key="2">
    <source>
        <dbReference type="ARBA" id="ARBA00008163"/>
    </source>
</evidence>
<keyword evidence="3" id="KW-1134">Transmembrane beta strand</keyword>
<dbReference type="Pfam" id="PF03349">
    <property type="entry name" value="Toluene_X"/>
    <property type="match status" value="1"/>
</dbReference>
<keyword evidence="4" id="KW-0812">Transmembrane</keyword>
<dbReference type="PANTHER" id="PTHR35093">
    <property type="entry name" value="OUTER MEMBRANE PROTEIN NMB0088-RELATED"/>
    <property type="match status" value="1"/>
</dbReference>
<dbReference type="GO" id="GO:0015483">
    <property type="term" value="F:long-chain fatty acid transporting porin activity"/>
    <property type="evidence" value="ECO:0007669"/>
    <property type="project" value="TreeGrafter"/>
</dbReference>
<reference evidence="9 10" key="1">
    <citation type="journal article" date="2018" name="ISME J.">
        <title>Endosymbiont genomes yield clues of tubeworm success.</title>
        <authorList>
            <person name="Li Y."/>
            <person name="Liles M.R."/>
            <person name="Halanych K.M."/>
        </authorList>
    </citation>
    <scope>NUCLEOTIDE SEQUENCE [LARGE SCALE GENOMIC DNA]</scope>
    <source>
        <strain evidence="9">A1464</strain>
    </source>
</reference>
<evidence type="ECO:0000256" key="3">
    <source>
        <dbReference type="ARBA" id="ARBA00022452"/>
    </source>
</evidence>
<evidence type="ECO:0000256" key="7">
    <source>
        <dbReference type="ARBA" id="ARBA00023237"/>
    </source>
</evidence>
<dbReference type="Gene3D" id="2.40.160.60">
    <property type="entry name" value="Outer membrane protein transport protein (OMPP1/FadL/TodX)"/>
    <property type="match status" value="1"/>
</dbReference>
<dbReference type="PANTHER" id="PTHR35093:SF8">
    <property type="entry name" value="OUTER MEMBRANE PROTEIN NMB0088-RELATED"/>
    <property type="match status" value="1"/>
</dbReference>
<proteinExistence type="inferred from homology"/>
<evidence type="ECO:0000256" key="4">
    <source>
        <dbReference type="ARBA" id="ARBA00022692"/>
    </source>
</evidence>
<keyword evidence="10" id="KW-1185">Reference proteome</keyword>
<name>A0A370DDZ1_9GAMM</name>
<keyword evidence="7" id="KW-0998">Cell outer membrane</keyword>
<evidence type="ECO:0000313" key="10">
    <source>
        <dbReference type="Proteomes" id="UP000254266"/>
    </source>
</evidence>
<evidence type="ECO:0000256" key="5">
    <source>
        <dbReference type="ARBA" id="ARBA00022729"/>
    </source>
</evidence>
<dbReference type="AlphaFoldDB" id="A0A370DDZ1"/>
<keyword evidence="5 8" id="KW-0732">Signal</keyword>
<feature type="signal peptide" evidence="8">
    <location>
        <begin position="1"/>
        <end position="19"/>
    </location>
</feature>
<comment type="caution">
    <text evidence="9">The sequence shown here is derived from an EMBL/GenBank/DDBJ whole genome shotgun (WGS) entry which is preliminary data.</text>
</comment>
<evidence type="ECO:0000313" key="9">
    <source>
        <dbReference type="EMBL" id="RDH83132.1"/>
    </source>
</evidence>
<evidence type="ECO:0000256" key="1">
    <source>
        <dbReference type="ARBA" id="ARBA00004571"/>
    </source>
</evidence>
<keyword evidence="6" id="KW-0472">Membrane</keyword>
<dbReference type="InterPro" id="IPR005017">
    <property type="entry name" value="OMPP1/FadL/TodX"/>
</dbReference>
<gene>
    <name evidence="9" type="ORF">DIZ80_08610</name>
</gene>
<evidence type="ECO:0000256" key="8">
    <source>
        <dbReference type="SAM" id="SignalP"/>
    </source>
</evidence>
<sequence>MKKTLLTVTGLCISTSAFSGGYRVALQGQQALGMGHTGVAMSESAEVVFFNPAAMSFLESDSNITAGITLISGDTEYQNQQTNTSAKTDNPIGTPVGLYYTKKYDDKFHFGLGLYTPYGNTVEWPTDWAGSHLVNNIELKAIYIQPTVSYKINDKYSVGLGLSYISGDVEFNRNLNTSTVDANGDRSNVTVKAEGVSDWNFNLGFLAKPTDELSVGVSYRSEATMEARNEPATFSNIPGSLQSTFTSPTTFNADLVLPAEITVGVAYDLDSKTILAFDITRTQWSAYESLDIDFGNGQSSINARNYSDSNVYRFGAQHALNDAIVLRGGIYFDKTPVEAGYFAPETPRNDSIGLTAGGSYAVNKQLDLDFSLLVLMFEEFNGSYDHIINSDGSTSSFGGDYLSSVITLGFGVNYKF</sequence>
<dbReference type="SUPFAM" id="SSF56935">
    <property type="entry name" value="Porins"/>
    <property type="match status" value="1"/>
</dbReference>
<protein>
    <submittedName>
        <fullName evidence="9">Transporter</fullName>
    </submittedName>
</protein>
<feature type="chain" id="PRO_5017075097" evidence="8">
    <location>
        <begin position="20"/>
        <end position="416"/>
    </location>
</feature>